<dbReference type="FunFam" id="1.20.1070.10:FF:000030">
    <property type="entry name" value="trace amine-associated receptor 1"/>
    <property type="match status" value="1"/>
</dbReference>
<feature type="domain" description="G-protein coupled receptors family 1 profile" evidence="13">
    <location>
        <begin position="56"/>
        <end position="308"/>
    </location>
</feature>
<keyword evidence="7" id="KW-1015">Disulfide bond</keyword>
<evidence type="ECO:0000256" key="4">
    <source>
        <dbReference type="ARBA" id="ARBA00022989"/>
    </source>
</evidence>
<reference evidence="14" key="2">
    <citation type="submission" date="2025-08" db="UniProtKB">
        <authorList>
            <consortium name="Ensembl"/>
        </authorList>
    </citation>
    <scope>IDENTIFICATION</scope>
</reference>
<dbReference type="GO" id="GO:0001594">
    <property type="term" value="F:trace-amine receptor activity"/>
    <property type="evidence" value="ECO:0000318"/>
    <property type="project" value="GO_Central"/>
</dbReference>
<evidence type="ECO:0000256" key="8">
    <source>
        <dbReference type="ARBA" id="ARBA00023170"/>
    </source>
</evidence>
<evidence type="ECO:0000256" key="10">
    <source>
        <dbReference type="ARBA" id="ARBA00023224"/>
    </source>
</evidence>
<dbReference type="PRINTS" id="PR01830">
    <property type="entry name" value="TRACEAMINER"/>
</dbReference>
<feature type="transmembrane region" description="Helical" evidence="12">
    <location>
        <begin position="76"/>
        <end position="94"/>
    </location>
</feature>
<keyword evidence="10 11" id="KW-0807">Transducer</keyword>
<dbReference type="GeneTree" id="ENSGT00950000182934"/>
<dbReference type="Gene3D" id="1.20.1070.10">
    <property type="entry name" value="Rhodopsin 7-helix transmembrane proteins"/>
    <property type="match status" value="1"/>
</dbReference>
<reference evidence="15" key="1">
    <citation type="submission" date="2011-12" db="EMBL/GenBank/DDBJ databases">
        <title>The Draft Genome of Lepisosteus oculatus.</title>
        <authorList>
            <consortium name="The Broad Institute Genome Assembly &amp; Analysis Group"/>
            <consortium name="Computational R&amp;D Group"/>
            <consortium name="and Sequencing Platform"/>
            <person name="Di Palma F."/>
            <person name="Alfoldi J."/>
            <person name="Johnson J."/>
            <person name="Berlin A."/>
            <person name="Gnerre S."/>
            <person name="Jaffe D."/>
            <person name="MacCallum I."/>
            <person name="Young S."/>
            <person name="Walker B.J."/>
            <person name="Lander E.S."/>
            <person name="Lindblad-Toh K."/>
        </authorList>
    </citation>
    <scope>NUCLEOTIDE SEQUENCE [LARGE SCALE GENOMIC DNA]</scope>
</reference>
<keyword evidence="4 12" id="KW-1133">Transmembrane helix</keyword>
<evidence type="ECO:0000256" key="1">
    <source>
        <dbReference type="ARBA" id="ARBA00004651"/>
    </source>
</evidence>
<comment type="subcellular location">
    <subcellularLocation>
        <location evidence="1">Cell membrane</location>
        <topology evidence="1">Multi-pass membrane protein</topology>
    </subcellularLocation>
</comment>
<dbReference type="PANTHER" id="PTHR24249">
    <property type="entry name" value="HISTAMINE RECEPTOR-RELATED G-PROTEIN COUPLED RECEPTOR"/>
    <property type="match status" value="1"/>
</dbReference>
<dbReference type="FunCoup" id="W5NL75">
    <property type="interactions" value="9"/>
</dbReference>
<dbReference type="AlphaFoldDB" id="W5NL75"/>
<evidence type="ECO:0000259" key="13">
    <source>
        <dbReference type="PROSITE" id="PS50262"/>
    </source>
</evidence>
<dbReference type="OMA" id="NWANNIR"/>
<dbReference type="InterPro" id="IPR017452">
    <property type="entry name" value="GPCR_Rhodpsn_7TM"/>
</dbReference>
<reference evidence="14" key="3">
    <citation type="submission" date="2025-09" db="UniProtKB">
        <authorList>
            <consortium name="Ensembl"/>
        </authorList>
    </citation>
    <scope>IDENTIFICATION</scope>
</reference>
<sequence length="338" mass="38542">VIHRINYTLNFTGMTENTLFCYESVNKSCVKHIYLTTVRTPIYMIFVAIILFTVFGNLFVVISIAHFKQLHTPTNFLVLSLAFADLLLGGFVMPPSMVRSLETCWYYGDLFCKIHSSTDVMLCTTSIFHLSFISIDRYYAICEPLKYKTKINISVALNMVVISWSISAVIGFGLIFLELNIKGKEDVYYENVYCVGGCTLIQTEISSLICSLLAFYIPGFIMLGIYLKIFHVARRQARAIEGLVSQSKTERKAAKALGIVMGVFLCCWMPCFLSSSLDPIFNYSIPPILFEFFMWLGYLNSTLNPLVYAFFYSWFRKALVMILFGQIFQANSSRTKLI</sequence>
<dbReference type="InterPro" id="IPR000276">
    <property type="entry name" value="GPCR_Rhodpsn"/>
</dbReference>
<feature type="transmembrane region" description="Helical" evidence="12">
    <location>
        <begin position="155"/>
        <end position="177"/>
    </location>
</feature>
<evidence type="ECO:0000256" key="5">
    <source>
        <dbReference type="ARBA" id="ARBA00023040"/>
    </source>
</evidence>
<accession>W5NL75</accession>
<dbReference type="InParanoid" id="W5NL75"/>
<dbReference type="HOGENOM" id="CLU_009579_11_0_1"/>
<dbReference type="eggNOG" id="KOG3656">
    <property type="taxonomic scope" value="Eukaryota"/>
</dbReference>
<evidence type="ECO:0000256" key="12">
    <source>
        <dbReference type="SAM" id="Phobius"/>
    </source>
</evidence>
<dbReference type="SMART" id="SM01381">
    <property type="entry name" value="7TM_GPCR_Srsx"/>
    <property type="match status" value="1"/>
</dbReference>
<keyword evidence="5 11" id="KW-0297">G-protein coupled receptor</keyword>
<dbReference type="EMBL" id="AHAT01025988">
    <property type="status" value="NOT_ANNOTATED_CDS"/>
    <property type="molecule type" value="Genomic_DNA"/>
</dbReference>
<dbReference type="SUPFAM" id="SSF81321">
    <property type="entry name" value="Family A G protein-coupled receptor-like"/>
    <property type="match status" value="1"/>
</dbReference>
<dbReference type="InterPro" id="IPR009133">
    <property type="entry name" value="TAAR1"/>
</dbReference>
<comment type="similarity">
    <text evidence="11">Belongs to the G-protein coupled receptor 1 family.</text>
</comment>
<evidence type="ECO:0000256" key="7">
    <source>
        <dbReference type="ARBA" id="ARBA00023157"/>
    </source>
</evidence>
<evidence type="ECO:0000256" key="6">
    <source>
        <dbReference type="ARBA" id="ARBA00023136"/>
    </source>
</evidence>
<dbReference type="Proteomes" id="UP000018468">
    <property type="component" value="Linkage group LG1"/>
</dbReference>
<name>W5NL75_LEPOC</name>
<keyword evidence="3 11" id="KW-0812">Transmembrane</keyword>
<dbReference type="CDD" id="cd15314">
    <property type="entry name" value="7tmA_TAAR1"/>
    <property type="match status" value="1"/>
</dbReference>
<evidence type="ECO:0000256" key="9">
    <source>
        <dbReference type="ARBA" id="ARBA00023180"/>
    </source>
</evidence>
<evidence type="ECO:0000256" key="2">
    <source>
        <dbReference type="ARBA" id="ARBA00022475"/>
    </source>
</evidence>
<keyword evidence="9" id="KW-0325">Glycoprotein</keyword>
<evidence type="ECO:0000313" key="15">
    <source>
        <dbReference type="Proteomes" id="UP000018468"/>
    </source>
</evidence>
<evidence type="ECO:0000313" key="14">
    <source>
        <dbReference type="Ensembl" id="ENSLOCP00000021384.1"/>
    </source>
</evidence>
<keyword evidence="15" id="KW-1185">Reference proteome</keyword>
<dbReference type="PRINTS" id="PR01831">
    <property type="entry name" value="TRACEAMINE1R"/>
</dbReference>
<dbReference type="GO" id="GO:0007186">
    <property type="term" value="P:G protein-coupled receptor signaling pathway"/>
    <property type="evidence" value="ECO:0000318"/>
    <property type="project" value="GO_Central"/>
</dbReference>
<dbReference type="PRINTS" id="PR00237">
    <property type="entry name" value="GPCRRHODOPSN"/>
</dbReference>
<dbReference type="Pfam" id="PF00001">
    <property type="entry name" value="7tm_1"/>
    <property type="match status" value="1"/>
</dbReference>
<evidence type="ECO:0000256" key="3">
    <source>
        <dbReference type="ARBA" id="ARBA00022692"/>
    </source>
</evidence>
<dbReference type="InterPro" id="IPR009132">
    <property type="entry name" value="TAAR_fam"/>
</dbReference>
<dbReference type="STRING" id="7918.ENSLOCP00000021384"/>
<organism evidence="14 15">
    <name type="scientific">Lepisosteus oculatus</name>
    <name type="common">Spotted gar</name>
    <dbReference type="NCBI Taxonomy" id="7918"/>
    <lineage>
        <taxon>Eukaryota</taxon>
        <taxon>Metazoa</taxon>
        <taxon>Chordata</taxon>
        <taxon>Craniata</taxon>
        <taxon>Vertebrata</taxon>
        <taxon>Euteleostomi</taxon>
        <taxon>Actinopterygii</taxon>
        <taxon>Neopterygii</taxon>
        <taxon>Holostei</taxon>
        <taxon>Semionotiformes</taxon>
        <taxon>Lepisosteidae</taxon>
        <taxon>Lepisosteus</taxon>
    </lineage>
</organism>
<evidence type="ECO:0000256" key="11">
    <source>
        <dbReference type="RuleBase" id="RU000688"/>
    </source>
</evidence>
<feature type="transmembrane region" description="Helical" evidence="12">
    <location>
        <begin position="205"/>
        <end position="227"/>
    </location>
</feature>
<keyword evidence="6 12" id="KW-0472">Membrane</keyword>
<protein>
    <submittedName>
        <fullName evidence="14">Trace amine-associated receptor 1-like</fullName>
    </submittedName>
</protein>
<keyword evidence="8 11" id="KW-0675">Receptor</keyword>
<dbReference type="PANTHER" id="PTHR24249:SF417">
    <property type="entry name" value="TRACE AMINE-ASSOCIATED RECEPTOR 11"/>
    <property type="match status" value="1"/>
</dbReference>
<feature type="transmembrane region" description="Helical" evidence="12">
    <location>
        <begin position="114"/>
        <end position="135"/>
    </location>
</feature>
<keyword evidence="2" id="KW-1003">Cell membrane</keyword>
<feature type="transmembrane region" description="Helical" evidence="12">
    <location>
        <begin position="256"/>
        <end position="275"/>
    </location>
</feature>
<dbReference type="PROSITE" id="PS00237">
    <property type="entry name" value="G_PROTEIN_RECEP_F1_1"/>
    <property type="match status" value="1"/>
</dbReference>
<dbReference type="InterPro" id="IPR050569">
    <property type="entry name" value="TAAR"/>
</dbReference>
<proteinExistence type="inferred from homology"/>
<dbReference type="GO" id="GO:0005886">
    <property type="term" value="C:plasma membrane"/>
    <property type="evidence" value="ECO:0000318"/>
    <property type="project" value="GO_Central"/>
</dbReference>
<feature type="transmembrane region" description="Helical" evidence="12">
    <location>
        <begin position="295"/>
        <end position="315"/>
    </location>
</feature>
<dbReference type="Ensembl" id="ENSLOCT00000021421.1">
    <property type="protein sequence ID" value="ENSLOCP00000021384.1"/>
    <property type="gene ID" value="ENSLOCG00000017286.1"/>
</dbReference>
<feature type="transmembrane region" description="Helical" evidence="12">
    <location>
        <begin position="42"/>
        <end position="64"/>
    </location>
</feature>
<dbReference type="PROSITE" id="PS50262">
    <property type="entry name" value="G_PROTEIN_RECEP_F1_2"/>
    <property type="match status" value="1"/>
</dbReference>